<gene>
    <name evidence="1" type="ORF">Tco_0772042</name>
</gene>
<proteinExistence type="predicted"/>
<reference evidence="1" key="2">
    <citation type="submission" date="2022-01" db="EMBL/GenBank/DDBJ databases">
        <authorList>
            <person name="Yamashiro T."/>
            <person name="Shiraishi A."/>
            <person name="Satake H."/>
            <person name="Nakayama K."/>
        </authorList>
    </citation>
    <scope>NUCLEOTIDE SEQUENCE</scope>
</reference>
<comment type="caution">
    <text evidence="1">The sequence shown here is derived from an EMBL/GenBank/DDBJ whole genome shotgun (WGS) entry which is preliminary data.</text>
</comment>
<organism evidence="1 2">
    <name type="scientific">Tanacetum coccineum</name>
    <dbReference type="NCBI Taxonomy" id="301880"/>
    <lineage>
        <taxon>Eukaryota</taxon>
        <taxon>Viridiplantae</taxon>
        <taxon>Streptophyta</taxon>
        <taxon>Embryophyta</taxon>
        <taxon>Tracheophyta</taxon>
        <taxon>Spermatophyta</taxon>
        <taxon>Magnoliopsida</taxon>
        <taxon>eudicotyledons</taxon>
        <taxon>Gunneridae</taxon>
        <taxon>Pentapetalae</taxon>
        <taxon>asterids</taxon>
        <taxon>campanulids</taxon>
        <taxon>Asterales</taxon>
        <taxon>Asteraceae</taxon>
        <taxon>Asteroideae</taxon>
        <taxon>Anthemideae</taxon>
        <taxon>Anthemidinae</taxon>
        <taxon>Tanacetum</taxon>
    </lineage>
</organism>
<evidence type="ECO:0000313" key="2">
    <source>
        <dbReference type="Proteomes" id="UP001151760"/>
    </source>
</evidence>
<protein>
    <submittedName>
        <fullName evidence="1">Uncharacterized protein</fullName>
    </submittedName>
</protein>
<keyword evidence="2" id="KW-1185">Reference proteome</keyword>
<accession>A0ABQ4ZI57</accession>
<dbReference type="Proteomes" id="UP001151760">
    <property type="component" value="Unassembled WGS sequence"/>
</dbReference>
<name>A0ABQ4ZI57_9ASTR</name>
<dbReference type="EMBL" id="BQNB010011347">
    <property type="protein sequence ID" value="GJS89406.1"/>
    <property type="molecule type" value="Genomic_DNA"/>
</dbReference>
<sequence length="97" mass="10900">MACAKIAKALHDGQHGQPRLDVFGELPLLVGRHHVHCDHQGSRSTTLKDRKPLRRLGNLPSIHLESEKLELDKQEVKQPEVDRFDLAEPGVGKLELD</sequence>
<evidence type="ECO:0000313" key="1">
    <source>
        <dbReference type="EMBL" id="GJS89406.1"/>
    </source>
</evidence>
<reference evidence="1" key="1">
    <citation type="journal article" date="2022" name="Int. J. Mol. Sci.">
        <title>Draft Genome of Tanacetum Coccineum: Genomic Comparison of Closely Related Tanacetum-Family Plants.</title>
        <authorList>
            <person name="Yamashiro T."/>
            <person name="Shiraishi A."/>
            <person name="Nakayama K."/>
            <person name="Satake H."/>
        </authorList>
    </citation>
    <scope>NUCLEOTIDE SEQUENCE</scope>
</reference>